<dbReference type="Pfam" id="PF12224">
    <property type="entry name" value="Amidoligase_2"/>
    <property type="match status" value="1"/>
</dbReference>
<keyword evidence="3" id="KW-1185">Reference proteome</keyword>
<dbReference type="AlphaFoldDB" id="A0AAN6VDP3"/>
<dbReference type="InterPro" id="IPR022025">
    <property type="entry name" value="Amidoligase_2"/>
</dbReference>
<evidence type="ECO:0008006" key="4">
    <source>
        <dbReference type="Google" id="ProtNLM"/>
    </source>
</evidence>
<sequence>MTPFIVDDDRQSAWLVTTIAPTIKASPAAEKTTKTTDSPSNKDSKVTTEVDCAEDISVALEWKLLLPLLVPGTRDPQPDDDRRVVEARCPADEQACLEQGHECVAQTIREAGEEAVTLHSLLKEGVEEKDFWGSGWVVKKANSAEPLDEEKAFNGYIWVPVEICSPKMRFADADTRVRMRRVLDVLRSNYRLAANCSCEVHIHLGRMDGRAWSLATLQRLGSLLWVAEPRLRSIRDPNSPNFDNTYTWGFAMRQRSRLARGLGLGGLVTAPSDFGDIPDRQIINAIRGSTMVPFEEACALAAIWKAASHLELGQLLSGPERKYRRLGCNFSAFGEEDERARRNPRTMEFRMMEGSVDIELVLGWLVICGTIAKTAVVRSDGRFTAALDLLLQTPDERLLSDSEARLSGETAGDRRGREFRELMQALGIREEHYGGFEHKIRCEHC</sequence>
<dbReference type="EMBL" id="MU857147">
    <property type="protein sequence ID" value="KAK4149552.1"/>
    <property type="molecule type" value="Genomic_DNA"/>
</dbReference>
<gene>
    <name evidence="2" type="ORF">C8A00DRAFT_46847</name>
</gene>
<dbReference type="PANTHER" id="PTHR36847">
    <property type="entry name" value="AMIDOLIGASE ENZYME"/>
    <property type="match status" value="1"/>
</dbReference>
<evidence type="ECO:0000313" key="3">
    <source>
        <dbReference type="Proteomes" id="UP001302745"/>
    </source>
</evidence>
<reference evidence="2" key="1">
    <citation type="journal article" date="2023" name="Mol. Phylogenet. Evol.">
        <title>Genome-scale phylogeny and comparative genomics of the fungal order Sordariales.</title>
        <authorList>
            <person name="Hensen N."/>
            <person name="Bonometti L."/>
            <person name="Westerberg I."/>
            <person name="Brannstrom I.O."/>
            <person name="Guillou S."/>
            <person name="Cros-Aarteil S."/>
            <person name="Calhoun S."/>
            <person name="Haridas S."/>
            <person name="Kuo A."/>
            <person name="Mondo S."/>
            <person name="Pangilinan J."/>
            <person name="Riley R."/>
            <person name="LaButti K."/>
            <person name="Andreopoulos B."/>
            <person name="Lipzen A."/>
            <person name="Chen C."/>
            <person name="Yan M."/>
            <person name="Daum C."/>
            <person name="Ng V."/>
            <person name="Clum A."/>
            <person name="Steindorff A."/>
            <person name="Ohm R.A."/>
            <person name="Martin F."/>
            <person name="Silar P."/>
            <person name="Natvig D.O."/>
            <person name="Lalanne C."/>
            <person name="Gautier V."/>
            <person name="Ament-Velasquez S.L."/>
            <person name="Kruys A."/>
            <person name="Hutchinson M.I."/>
            <person name="Powell A.J."/>
            <person name="Barry K."/>
            <person name="Miller A.N."/>
            <person name="Grigoriev I.V."/>
            <person name="Debuchy R."/>
            <person name="Gladieux P."/>
            <person name="Hiltunen Thoren M."/>
            <person name="Johannesson H."/>
        </authorList>
    </citation>
    <scope>NUCLEOTIDE SEQUENCE</scope>
    <source>
        <strain evidence="2">CBS 538.74</strain>
    </source>
</reference>
<evidence type="ECO:0000256" key="1">
    <source>
        <dbReference type="SAM" id="MobiDB-lite"/>
    </source>
</evidence>
<proteinExistence type="predicted"/>
<reference evidence="2" key="2">
    <citation type="submission" date="2023-05" db="EMBL/GenBank/DDBJ databases">
        <authorList>
            <consortium name="Lawrence Berkeley National Laboratory"/>
            <person name="Steindorff A."/>
            <person name="Hensen N."/>
            <person name="Bonometti L."/>
            <person name="Westerberg I."/>
            <person name="Brannstrom I.O."/>
            <person name="Guillou S."/>
            <person name="Cros-Aarteil S."/>
            <person name="Calhoun S."/>
            <person name="Haridas S."/>
            <person name="Kuo A."/>
            <person name="Mondo S."/>
            <person name="Pangilinan J."/>
            <person name="Riley R."/>
            <person name="Labutti K."/>
            <person name="Andreopoulos B."/>
            <person name="Lipzen A."/>
            <person name="Chen C."/>
            <person name="Yanf M."/>
            <person name="Daum C."/>
            <person name="Ng V."/>
            <person name="Clum A."/>
            <person name="Ohm R."/>
            <person name="Martin F."/>
            <person name="Silar P."/>
            <person name="Natvig D."/>
            <person name="Lalanne C."/>
            <person name="Gautier V."/>
            <person name="Ament-Velasquez S.L."/>
            <person name="Kruys A."/>
            <person name="Hutchinson M.I."/>
            <person name="Powell A.J."/>
            <person name="Barry K."/>
            <person name="Miller A.N."/>
            <person name="Grigoriev I.V."/>
            <person name="Debuchy R."/>
            <person name="Gladieux P."/>
            <person name="Thoren M.H."/>
            <person name="Johannesson H."/>
        </authorList>
    </citation>
    <scope>NUCLEOTIDE SEQUENCE</scope>
    <source>
        <strain evidence="2">CBS 538.74</strain>
    </source>
</reference>
<accession>A0AAN6VDP3</accession>
<feature type="region of interest" description="Disordered" evidence="1">
    <location>
        <begin position="27"/>
        <end position="46"/>
    </location>
</feature>
<dbReference type="PANTHER" id="PTHR36847:SF1">
    <property type="entry name" value="AMIDOLIGASE ENZYME"/>
    <property type="match status" value="1"/>
</dbReference>
<name>A0AAN6VDP3_9PEZI</name>
<organism evidence="2 3">
    <name type="scientific">Chaetomidium leptoderma</name>
    <dbReference type="NCBI Taxonomy" id="669021"/>
    <lineage>
        <taxon>Eukaryota</taxon>
        <taxon>Fungi</taxon>
        <taxon>Dikarya</taxon>
        <taxon>Ascomycota</taxon>
        <taxon>Pezizomycotina</taxon>
        <taxon>Sordariomycetes</taxon>
        <taxon>Sordariomycetidae</taxon>
        <taxon>Sordariales</taxon>
        <taxon>Chaetomiaceae</taxon>
        <taxon>Chaetomidium</taxon>
    </lineage>
</organism>
<dbReference type="Proteomes" id="UP001302745">
    <property type="component" value="Unassembled WGS sequence"/>
</dbReference>
<evidence type="ECO:0000313" key="2">
    <source>
        <dbReference type="EMBL" id="KAK4149552.1"/>
    </source>
</evidence>
<protein>
    <recommendedName>
        <fullName evidence="4">Amidoligase enzyme-domain-containing protein</fullName>
    </recommendedName>
</protein>
<comment type="caution">
    <text evidence="2">The sequence shown here is derived from an EMBL/GenBank/DDBJ whole genome shotgun (WGS) entry which is preliminary data.</text>
</comment>